<evidence type="ECO:0000313" key="1">
    <source>
        <dbReference type="EMBL" id="DAD28464.1"/>
    </source>
</evidence>
<protein>
    <submittedName>
        <fullName evidence="1">Uncharacterized protein</fullName>
    </submittedName>
</protein>
<dbReference type="Proteomes" id="UP000607653">
    <property type="component" value="Unassembled WGS sequence"/>
</dbReference>
<evidence type="ECO:0000313" key="2">
    <source>
        <dbReference type="Proteomes" id="UP000607653"/>
    </source>
</evidence>
<dbReference type="AlphaFoldDB" id="A0A822Y3G9"/>
<reference evidence="1 2" key="1">
    <citation type="journal article" date="2020" name="Mol. Biol. Evol.">
        <title>Distinct Expression and Methylation Patterns for Genes with Different Fates following a Single Whole-Genome Duplication in Flowering Plants.</title>
        <authorList>
            <person name="Shi T."/>
            <person name="Rahmani R.S."/>
            <person name="Gugger P.F."/>
            <person name="Wang M."/>
            <person name="Li H."/>
            <person name="Zhang Y."/>
            <person name="Li Z."/>
            <person name="Wang Q."/>
            <person name="Van de Peer Y."/>
            <person name="Marchal K."/>
            <person name="Chen J."/>
        </authorList>
    </citation>
    <scope>NUCLEOTIDE SEQUENCE [LARGE SCALE GENOMIC DNA]</scope>
    <source>
        <tissue evidence="1">Leaf</tissue>
    </source>
</reference>
<organism evidence="1 2">
    <name type="scientific">Nelumbo nucifera</name>
    <name type="common">Sacred lotus</name>
    <dbReference type="NCBI Taxonomy" id="4432"/>
    <lineage>
        <taxon>Eukaryota</taxon>
        <taxon>Viridiplantae</taxon>
        <taxon>Streptophyta</taxon>
        <taxon>Embryophyta</taxon>
        <taxon>Tracheophyta</taxon>
        <taxon>Spermatophyta</taxon>
        <taxon>Magnoliopsida</taxon>
        <taxon>Proteales</taxon>
        <taxon>Nelumbonaceae</taxon>
        <taxon>Nelumbo</taxon>
    </lineage>
</organism>
<accession>A0A822Y3G9</accession>
<dbReference type="EMBL" id="DUZY01000002">
    <property type="protein sequence ID" value="DAD28464.1"/>
    <property type="molecule type" value="Genomic_DNA"/>
</dbReference>
<gene>
    <name evidence="1" type="ORF">HUJ06_029932</name>
</gene>
<keyword evidence="2" id="KW-1185">Reference proteome</keyword>
<name>A0A822Y3G9_NELNU</name>
<comment type="caution">
    <text evidence="1">The sequence shown here is derived from an EMBL/GenBank/DDBJ whole genome shotgun (WGS) entry which is preliminary data.</text>
</comment>
<sequence>MQQYNKICKLCCASKKRKARKMGKKKVLSLKESHNLDKTTKTAYMRPSDPLTSILALKSMNMQNVSKDTIAFSGISPRIFHISQCPCLGIF</sequence>
<proteinExistence type="predicted"/>